<dbReference type="GO" id="GO:0005886">
    <property type="term" value="C:plasma membrane"/>
    <property type="evidence" value="ECO:0007669"/>
    <property type="project" value="UniProtKB-SubCell"/>
</dbReference>
<feature type="transmembrane region" description="Helical" evidence="13">
    <location>
        <begin position="7"/>
        <end position="26"/>
    </location>
</feature>
<evidence type="ECO:0000259" key="14">
    <source>
        <dbReference type="Pfam" id="PF01490"/>
    </source>
</evidence>
<keyword evidence="5" id="KW-1003">Cell membrane</keyword>
<evidence type="ECO:0000256" key="4">
    <source>
        <dbReference type="ARBA" id="ARBA00022448"/>
    </source>
</evidence>
<feature type="transmembrane region" description="Helical" evidence="13">
    <location>
        <begin position="135"/>
        <end position="155"/>
    </location>
</feature>
<name>A0A9D4WDW9_PEA</name>
<evidence type="ECO:0000256" key="2">
    <source>
        <dbReference type="ARBA" id="ARBA00004236"/>
    </source>
</evidence>
<comment type="similarity">
    <text evidence="3">Belongs to the amino acid/polyamine transporter 2 family. Amino acid/auxin permease (AAAP) (TC 2.A.18.1) subfamily.</text>
</comment>
<organism evidence="15 16">
    <name type="scientific">Pisum sativum</name>
    <name type="common">Garden pea</name>
    <name type="synonym">Lathyrus oleraceus</name>
    <dbReference type="NCBI Taxonomy" id="3888"/>
    <lineage>
        <taxon>Eukaryota</taxon>
        <taxon>Viridiplantae</taxon>
        <taxon>Streptophyta</taxon>
        <taxon>Embryophyta</taxon>
        <taxon>Tracheophyta</taxon>
        <taxon>Spermatophyta</taxon>
        <taxon>Magnoliopsida</taxon>
        <taxon>eudicotyledons</taxon>
        <taxon>Gunneridae</taxon>
        <taxon>Pentapetalae</taxon>
        <taxon>rosids</taxon>
        <taxon>fabids</taxon>
        <taxon>Fabales</taxon>
        <taxon>Fabaceae</taxon>
        <taxon>Papilionoideae</taxon>
        <taxon>50 kb inversion clade</taxon>
        <taxon>NPAAA clade</taxon>
        <taxon>Hologalegina</taxon>
        <taxon>IRL clade</taxon>
        <taxon>Fabeae</taxon>
        <taxon>Lathyrus</taxon>
    </lineage>
</organism>
<keyword evidence="11" id="KW-0927">Auxin signaling pathway</keyword>
<sequence>MKTASLIGITSSTILYASCGLVGYAAFGNEAPGNFLTGFGFYEPFWLVDIGNLFIIIHLVGAYQVYAQPVFSIAESWANTRWPQSKFMTKEYNARIPLVGTWRINMFKLIWRTIYVVLTTLIAMIFPFFNNIVGLIGALTFFPLTVYFPIEMYLVRSKMPKYSLEWIGIRLLVGVCLMVALIGVIASIQ</sequence>
<dbReference type="GO" id="GO:0006865">
    <property type="term" value="P:amino acid transport"/>
    <property type="evidence" value="ECO:0007669"/>
    <property type="project" value="UniProtKB-KW"/>
</dbReference>
<accession>A0A9D4WDW9</accession>
<dbReference type="GO" id="GO:0009734">
    <property type="term" value="P:auxin-activated signaling pathway"/>
    <property type="evidence" value="ECO:0007669"/>
    <property type="project" value="UniProtKB-KW"/>
</dbReference>
<dbReference type="GO" id="GO:0012505">
    <property type="term" value="C:endomembrane system"/>
    <property type="evidence" value="ECO:0007669"/>
    <property type="project" value="UniProtKB-SubCell"/>
</dbReference>
<evidence type="ECO:0000256" key="13">
    <source>
        <dbReference type="SAM" id="Phobius"/>
    </source>
</evidence>
<dbReference type="PANTHER" id="PTHR48017">
    <property type="entry name" value="OS05G0424000 PROTEIN-RELATED"/>
    <property type="match status" value="1"/>
</dbReference>
<dbReference type="Pfam" id="PF01490">
    <property type="entry name" value="Aa_trans"/>
    <property type="match status" value="1"/>
</dbReference>
<reference evidence="15 16" key="1">
    <citation type="journal article" date="2022" name="Nat. Genet.">
        <title>Improved pea reference genome and pan-genome highlight genomic features and evolutionary characteristics.</title>
        <authorList>
            <person name="Yang T."/>
            <person name="Liu R."/>
            <person name="Luo Y."/>
            <person name="Hu S."/>
            <person name="Wang D."/>
            <person name="Wang C."/>
            <person name="Pandey M.K."/>
            <person name="Ge S."/>
            <person name="Xu Q."/>
            <person name="Li N."/>
            <person name="Li G."/>
            <person name="Huang Y."/>
            <person name="Saxena R.K."/>
            <person name="Ji Y."/>
            <person name="Li M."/>
            <person name="Yan X."/>
            <person name="He Y."/>
            <person name="Liu Y."/>
            <person name="Wang X."/>
            <person name="Xiang C."/>
            <person name="Varshney R.K."/>
            <person name="Ding H."/>
            <person name="Gao S."/>
            <person name="Zong X."/>
        </authorList>
    </citation>
    <scope>NUCLEOTIDE SEQUENCE [LARGE SCALE GENOMIC DNA]</scope>
    <source>
        <strain evidence="15 16">cv. Zhongwan 6</strain>
    </source>
</reference>
<evidence type="ECO:0000256" key="3">
    <source>
        <dbReference type="ARBA" id="ARBA00005590"/>
    </source>
</evidence>
<dbReference type="InterPro" id="IPR013057">
    <property type="entry name" value="AA_transpt_TM"/>
</dbReference>
<evidence type="ECO:0000256" key="12">
    <source>
        <dbReference type="ARBA" id="ARBA00045588"/>
    </source>
</evidence>
<dbReference type="Proteomes" id="UP001058974">
    <property type="component" value="Chromosome 6"/>
</dbReference>
<feature type="non-terminal residue" evidence="15">
    <location>
        <position position="189"/>
    </location>
</feature>
<feature type="transmembrane region" description="Helical" evidence="13">
    <location>
        <begin position="167"/>
        <end position="188"/>
    </location>
</feature>
<feature type="domain" description="Amino acid transporter transmembrane" evidence="14">
    <location>
        <begin position="1"/>
        <end position="188"/>
    </location>
</feature>
<evidence type="ECO:0000313" key="16">
    <source>
        <dbReference type="Proteomes" id="UP001058974"/>
    </source>
</evidence>
<dbReference type="GO" id="GO:0015293">
    <property type="term" value="F:symporter activity"/>
    <property type="evidence" value="ECO:0007669"/>
    <property type="project" value="UniProtKB-KW"/>
</dbReference>
<dbReference type="Gramene" id="Psat06G0575800-T2">
    <property type="protein sequence ID" value="KAI5401039.1"/>
    <property type="gene ID" value="KIW84_065758"/>
</dbReference>
<keyword evidence="16" id="KW-1185">Reference proteome</keyword>
<evidence type="ECO:0000256" key="9">
    <source>
        <dbReference type="ARBA" id="ARBA00022989"/>
    </source>
</evidence>
<keyword evidence="6 13" id="KW-0812">Transmembrane</keyword>
<keyword evidence="9 13" id="KW-1133">Transmembrane helix</keyword>
<protein>
    <recommendedName>
        <fullName evidence="14">Amino acid transporter transmembrane domain-containing protein</fullName>
    </recommendedName>
</protein>
<evidence type="ECO:0000256" key="1">
    <source>
        <dbReference type="ARBA" id="ARBA00004127"/>
    </source>
</evidence>
<evidence type="ECO:0000256" key="7">
    <source>
        <dbReference type="ARBA" id="ARBA00022847"/>
    </source>
</evidence>
<dbReference type="AlphaFoldDB" id="A0A9D4WDW9"/>
<keyword evidence="10 13" id="KW-0472">Membrane</keyword>
<evidence type="ECO:0000313" key="15">
    <source>
        <dbReference type="EMBL" id="KAI5401039.1"/>
    </source>
</evidence>
<comment type="caution">
    <text evidence="15">The sequence shown here is derived from an EMBL/GenBank/DDBJ whole genome shotgun (WGS) entry which is preliminary data.</text>
</comment>
<dbReference type="EMBL" id="JAMSHJ010000006">
    <property type="protein sequence ID" value="KAI5401039.1"/>
    <property type="molecule type" value="Genomic_DNA"/>
</dbReference>
<feature type="transmembrane region" description="Helical" evidence="13">
    <location>
        <begin position="109"/>
        <end position="129"/>
    </location>
</feature>
<evidence type="ECO:0000256" key="10">
    <source>
        <dbReference type="ARBA" id="ARBA00023136"/>
    </source>
</evidence>
<evidence type="ECO:0000256" key="6">
    <source>
        <dbReference type="ARBA" id="ARBA00022692"/>
    </source>
</evidence>
<keyword evidence="8" id="KW-0029">Amino-acid transport</keyword>
<evidence type="ECO:0000256" key="8">
    <source>
        <dbReference type="ARBA" id="ARBA00022970"/>
    </source>
</evidence>
<keyword evidence="7" id="KW-0769">Symport</keyword>
<evidence type="ECO:0000256" key="5">
    <source>
        <dbReference type="ARBA" id="ARBA00022475"/>
    </source>
</evidence>
<feature type="transmembrane region" description="Helical" evidence="13">
    <location>
        <begin position="46"/>
        <end position="66"/>
    </location>
</feature>
<proteinExistence type="inferred from homology"/>
<comment type="function">
    <text evidence="12">Carrier protein involved in proton-driven auxin influx. Mediates the formation of auxin gradient from developing leaves (site of auxin biosynthesis) to tips by contributing to the loading of auxin in vascular tissues and facilitating acropetal (base to tip) auxin transport within inner tissues of the root apex, and basipetal (tip to base) auxin transport within outer tissues of the root apex. May be involved in lateral roots and nodules formation.</text>
</comment>
<evidence type="ECO:0000256" key="11">
    <source>
        <dbReference type="ARBA" id="ARBA00023294"/>
    </source>
</evidence>
<gene>
    <name evidence="15" type="ORF">KIW84_065758</name>
</gene>
<keyword evidence="4" id="KW-0813">Transport</keyword>
<comment type="subcellular location">
    <subcellularLocation>
        <location evidence="2">Cell membrane</location>
    </subcellularLocation>
    <subcellularLocation>
        <location evidence="1">Endomembrane system</location>
        <topology evidence="1">Multi-pass membrane protein</topology>
    </subcellularLocation>
</comment>